<evidence type="ECO:0000313" key="1">
    <source>
        <dbReference type="EMBL" id="KAK7464541.1"/>
    </source>
</evidence>
<protein>
    <submittedName>
        <fullName evidence="1">Uncharacterized protein</fullName>
    </submittedName>
</protein>
<name>A0ABD0J8E5_9CAEN</name>
<comment type="caution">
    <text evidence="1">The sequence shown here is derived from an EMBL/GenBank/DDBJ whole genome shotgun (WGS) entry which is preliminary data.</text>
</comment>
<organism evidence="1 2">
    <name type="scientific">Batillaria attramentaria</name>
    <dbReference type="NCBI Taxonomy" id="370345"/>
    <lineage>
        <taxon>Eukaryota</taxon>
        <taxon>Metazoa</taxon>
        <taxon>Spiralia</taxon>
        <taxon>Lophotrochozoa</taxon>
        <taxon>Mollusca</taxon>
        <taxon>Gastropoda</taxon>
        <taxon>Caenogastropoda</taxon>
        <taxon>Sorbeoconcha</taxon>
        <taxon>Cerithioidea</taxon>
        <taxon>Batillariidae</taxon>
        <taxon>Batillaria</taxon>
    </lineage>
</organism>
<gene>
    <name evidence="1" type="ORF">BaRGS_00037902</name>
</gene>
<dbReference type="EMBL" id="JACVVK020000587">
    <property type="protein sequence ID" value="KAK7464541.1"/>
    <property type="molecule type" value="Genomic_DNA"/>
</dbReference>
<dbReference type="Proteomes" id="UP001519460">
    <property type="component" value="Unassembled WGS sequence"/>
</dbReference>
<accession>A0ABD0J8E5</accession>
<evidence type="ECO:0000313" key="2">
    <source>
        <dbReference type="Proteomes" id="UP001519460"/>
    </source>
</evidence>
<reference evidence="1 2" key="1">
    <citation type="journal article" date="2023" name="Sci. Data">
        <title>Genome assembly of the Korean intertidal mud-creeper Batillaria attramentaria.</title>
        <authorList>
            <person name="Patra A.K."/>
            <person name="Ho P.T."/>
            <person name="Jun S."/>
            <person name="Lee S.J."/>
            <person name="Kim Y."/>
            <person name="Won Y.J."/>
        </authorList>
    </citation>
    <scope>NUCLEOTIDE SEQUENCE [LARGE SCALE GENOMIC DNA]</scope>
    <source>
        <strain evidence="1">Wonlab-2016</strain>
    </source>
</reference>
<proteinExistence type="predicted"/>
<keyword evidence="2" id="KW-1185">Reference proteome</keyword>
<sequence length="93" mass="10420">MFNLYKSFQELVTVNRCKLATLVVLMAKPTPVSTKKSRERLALRGCGLTSMRPFLPPLLSTLLFDYAIITNVNVFNDNSVVQRDVTLTRGSAK</sequence>
<dbReference type="AlphaFoldDB" id="A0ABD0J8E5"/>